<evidence type="ECO:0000313" key="3">
    <source>
        <dbReference type="EMBL" id="TCJ14390.1"/>
    </source>
</evidence>
<reference evidence="3 4" key="1">
    <citation type="submission" date="2019-03" db="EMBL/GenBank/DDBJ databases">
        <authorList>
            <person name="Kim M.K.M."/>
        </authorList>
    </citation>
    <scope>NUCLEOTIDE SEQUENCE [LARGE SCALE GENOMIC DNA]</scope>
    <source>
        <strain evidence="3 4">17J68-12</strain>
    </source>
</reference>
<dbReference type="SUPFAM" id="SSF49299">
    <property type="entry name" value="PKD domain"/>
    <property type="match status" value="1"/>
</dbReference>
<protein>
    <submittedName>
        <fullName evidence="3">Gliding motility-associated C-terminal domain-containing protein</fullName>
    </submittedName>
</protein>
<comment type="caution">
    <text evidence="3">The sequence shown here is derived from an EMBL/GenBank/DDBJ whole genome shotgun (WGS) entry which is preliminary data.</text>
</comment>
<accession>A0A4R1BBL5</accession>
<organism evidence="3 4">
    <name type="scientific">Flaviaesturariibacter flavus</name>
    <dbReference type="NCBI Taxonomy" id="2502780"/>
    <lineage>
        <taxon>Bacteria</taxon>
        <taxon>Pseudomonadati</taxon>
        <taxon>Bacteroidota</taxon>
        <taxon>Chitinophagia</taxon>
        <taxon>Chitinophagales</taxon>
        <taxon>Chitinophagaceae</taxon>
        <taxon>Flaviaestuariibacter</taxon>
    </lineage>
</organism>
<dbReference type="InterPro" id="IPR013783">
    <property type="entry name" value="Ig-like_fold"/>
</dbReference>
<dbReference type="PROSITE" id="PS50093">
    <property type="entry name" value="PKD"/>
    <property type="match status" value="1"/>
</dbReference>
<feature type="signal peptide" evidence="1">
    <location>
        <begin position="1"/>
        <end position="21"/>
    </location>
</feature>
<dbReference type="OrthoDB" id="1490014at2"/>
<keyword evidence="1" id="KW-0732">Signal</keyword>
<feature type="domain" description="PKD" evidence="2">
    <location>
        <begin position="637"/>
        <end position="706"/>
    </location>
</feature>
<dbReference type="AlphaFoldDB" id="A0A4R1BBL5"/>
<dbReference type="InterPro" id="IPR035986">
    <property type="entry name" value="PKD_dom_sf"/>
</dbReference>
<sequence>MTARTVTILLFLLCVFGRKGAAQWCPPNIGLENGTFDNWGGSPMTQSPRRPEVRLVSAASGNDSIGGFPKLCPYGGRYSALMTKPGVLLEYVVDVPRGVDTFTVNCFYALVMQHCEHLQFMPPRFLIRAFDMVTGRDIACTPINLDTRKMDLFESSDYNDPMGGSYYFRRWTPLSLRLEGVSGHLVSINFTTQPSTCDEKHGKLVYAYVDMKEPCDEISAAAPYCSDQGVQSLLGPFGYRAYTWYNENFSQVLGHTQNVTLTPSQPVASGNYWVVVEPFDSVGCRDTIKAPVSVMESPPPPRTSDTAVYCKMQVSVALASVKPDPGCYLVWYRDSTGGLPLPGPPVPSTLSTGMQVFWVAQQRLFGCESKRSAACVRVVDSWTISYTINTLQACLVGNRFFLTNTTPPLTEAIGFWQTTNGTPTRVPFGATVSHVFDHAGTFSGLFMLRNAGNCDAELPVIIKVLPAPVARIEPSGENCIGVFGSPVRDASVAATGDPIASWWWKVQGTVSTTQVPQSVTLVAGLMPAKLCVVSAAGCRSDTARSTVTIGARPIAAFSVTTACSNDSTPLSDHSYMPAGFLGQPVSAWQWSVDGAPLSNVQSPRVLLPPGRRRLQLVVASNIGCRSLPHDSLIDVRPAPGTTLSWSDSCAGRNIFFSVRDSNNTGVTQWWWSFGNGPFVRGMAAQQHRYSVAGNYGVRIASVSGSGCRDTLRAPLQIYDIGAPSFQDTLAVIGGPVPLSGGGPPGTRYQWSPAFGLNSDTAAAPVAVADRDQSYWVYALSPKGCDRRSFVTVRRMRGADIYIPDAFTPNNDGKNDLLRPVVVGIRELRYFSVFDRNGERVFHSTDTRSGWDGRIKGTPAGTATFVYVAEGIASDGRRVFKKGTVTLIR</sequence>
<name>A0A4R1BBL5_9BACT</name>
<keyword evidence="4" id="KW-1185">Reference proteome</keyword>
<dbReference type="InterPro" id="IPR000601">
    <property type="entry name" value="PKD_dom"/>
</dbReference>
<dbReference type="NCBIfam" id="TIGR04131">
    <property type="entry name" value="Bac_Flav_CTERM"/>
    <property type="match status" value="1"/>
</dbReference>
<dbReference type="Pfam" id="PF13585">
    <property type="entry name" value="CHU_C"/>
    <property type="match status" value="1"/>
</dbReference>
<dbReference type="Gene3D" id="2.60.40.10">
    <property type="entry name" value="Immunoglobulins"/>
    <property type="match status" value="1"/>
</dbReference>
<proteinExistence type="predicted"/>
<dbReference type="Proteomes" id="UP000295334">
    <property type="component" value="Unassembled WGS sequence"/>
</dbReference>
<dbReference type="InterPro" id="IPR026341">
    <property type="entry name" value="T9SS_type_B"/>
</dbReference>
<evidence type="ECO:0000313" key="4">
    <source>
        <dbReference type="Proteomes" id="UP000295334"/>
    </source>
</evidence>
<evidence type="ECO:0000259" key="2">
    <source>
        <dbReference type="PROSITE" id="PS50093"/>
    </source>
</evidence>
<gene>
    <name evidence="3" type="ORF">EPD60_10375</name>
</gene>
<evidence type="ECO:0000256" key="1">
    <source>
        <dbReference type="SAM" id="SignalP"/>
    </source>
</evidence>
<dbReference type="EMBL" id="SJZI01000042">
    <property type="protein sequence ID" value="TCJ14390.1"/>
    <property type="molecule type" value="Genomic_DNA"/>
</dbReference>
<feature type="chain" id="PRO_5020335559" evidence="1">
    <location>
        <begin position="22"/>
        <end position="888"/>
    </location>
</feature>